<dbReference type="Proteomes" id="UP000037600">
    <property type="component" value="Unassembled WGS sequence"/>
</dbReference>
<dbReference type="RefSeq" id="WP_048695041.1">
    <property type="nucleotide sequence ID" value="NZ_KQ130505.1"/>
</dbReference>
<keyword evidence="2" id="KW-1185">Reference proteome</keyword>
<dbReference type="OrthoDB" id="6298102at2"/>
<dbReference type="STRING" id="1513271.XM47_16610"/>
<evidence type="ECO:0008006" key="3">
    <source>
        <dbReference type="Google" id="ProtNLM"/>
    </source>
</evidence>
<accession>A0A0J8GTK2</accession>
<sequence length="216" mass="25041">MGFLSSLFGGKKEENIRHLTHLSQLKITDVITFSDSFALPDLLRKQSFKVEEVNSYQYEKSSQIEFVLQGSGSVKVYVTVEKDDEEWANISVKINREQVSQVFDLDNFSEIFDDEIQTELKLTDNPNEYHNWVAPVYFQNAFAQRGYFYAKDFRPGKPPLTEDRDSEAFDYFRLTSADEQFSVEIEVWEDGDTDVLLTIHRPLTDIADMYPGTIDD</sequence>
<organism evidence="1 2">
    <name type="scientific">Catenovulum maritimum</name>
    <dbReference type="NCBI Taxonomy" id="1513271"/>
    <lineage>
        <taxon>Bacteria</taxon>
        <taxon>Pseudomonadati</taxon>
        <taxon>Pseudomonadota</taxon>
        <taxon>Gammaproteobacteria</taxon>
        <taxon>Alteromonadales</taxon>
        <taxon>Alteromonadaceae</taxon>
        <taxon>Catenovulum</taxon>
    </lineage>
</organism>
<dbReference type="AlphaFoldDB" id="A0A0J8GTK2"/>
<evidence type="ECO:0000313" key="1">
    <source>
        <dbReference type="EMBL" id="KMT64013.1"/>
    </source>
</evidence>
<name>A0A0J8GTK2_9ALTE</name>
<proteinExistence type="predicted"/>
<protein>
    <recommendedName>
        <fullName evidence="3">DUF4178 domain-containing protein</fullName>
    </recommendedName>
</protein>
<comment type="caution">
    <text evidence="1">The sequence shown here is derived from an EMBL/GenBank/DDBJ whole genome shotgun (WGS) entry which is preliminary data.</text>
</comment>
<evidence type="ECO:0000313" key="2">
    <source>
        <dbReference type="Proteomes" id="UP000037600"/>
    </source>
</evidence>
<gene>
    <name evidence="1" type="ORF">XM47_16610</name>
</gene>
<reference evidence="1 2" key="1">
    <citation type="submission" date="2015-04" db="EMBL/GenBank/DDBJ databases">
        <title>Draft Genome Sequence of the Novel Agar-Digesting Marine Bacterium Q1.</title>
        <authorList>
            <person name="Li Y."/>
            <person name="Li D."/>
            <person name="Chen G."/>
            <person name="Du Z."/>
        </authorList>
    </citation>
    <scope>NUCLEOTIDE SEQUENCE [LARGE SCALE GENOMIC DNA]</scope>
    <source>
        <strain evidence="1 2">Q1</strain>
    </source>
</reference>
<dbReference type="EMBL" id="LAZL01000034">
    <property type="protein sequence ID" value="KMT64013.1"/>
    <property type="molecule type" value="Genomic_DNA"/>
</dbReference>